<sequence length="108" mass="11206">MAALAPAAGFTASVAAAEAARDFLRCVPQDKRASVYTALFQSQGRICDGENVDGQIDSASASVRSVDAESEANTRETLPSGLEPIFEERSNSGLPVGGPNSITLTDCE</sequence>
<dbReference type="Proteomes" id="UP000248916">
    <property type="component" value="Unassembled WGS sequence"/>
</dbReference>
<organism evidence="2 3">
    <name type="scientific">Palleronia aestuarii</name>
    <dbReference type="NCBI Taxonomy" id="568105"/>
    <lineage>
        <taxon>Bacteria</taxon>
        <taxon>Pseudomonadati</taxon>
        <taxon>Pseudomonadota</taxon>
        <taxon>Alphaproteobacteria</taxon>
        <taxon>Rhodobacterales</taxon>
        <taxon>Roseobacteraceae</taxon>
        <taxon>Palleronia</taxon>
    </lineage>
</organism>
<keyword evidence="3" id="KW-1185">Reference proteome</keyword>
<dbReference type="EMBL" id="QKZL01000004">
    <property type="protein sequence ID" value="PZX17639.1"/>
    <property type="molecule type" value="Genomic_DNA"/>
</dbReference>
<evidence type="ECO:0000256" key="1">
    <source>
        <dbReference type="SAM" id="MobiDB-lite"/>
    </source>
</evidence>
<feature type="region of interest" description="Disordered" evidence="1">
    <location>
        <begin position="61"/>
        <end position="108"/>
    </location>
</feature>
<proteinExistence type="predicted"/>
<accession>A0A2W7Q785</accession>
<reference evidence="2 3" key="1">
    <citation type="submission" date="2018-06" db="EMBL/GenBank/DDBJ databases">
        <title>Genomic Encyclopedia of Archaeal and Bacterial Type Strains, Phase II (KMG-II): from individual species to whole genera.</title>
        <authorList>
            <person name="Goeker M."/>
        </authorList>
    </citation>
    <scope>NUCLEOTIDE SEQUENCE [LARGE SCALE GENOMIC DNA]</scope>
    <source>
        <strain evidence="2 3">DSM 22009</strain>
    </source>
</reference>
<name>A0A2W7Q785_9RHOB</name>
<comment type="caution">
    <text evidence="2">The sequence shown here is derived from an EMBL/GenBank/DDBJ whole genome shotgun (WGS) entry which is preliminary data.</text>
</comment>
<dbReference type="RefSeq" id="WP_111536527.1">
    <property type="nucleotide sequence ID" value="NZ_QKZL01000004.1"/>
</dbReference>
<evidence type="ECO:0000313" key="2">
    <source>
        <dbReference type="EMBL" id="PZX17639.1"/>
    </source>
</evidence>
<evidence type="ECO:0000313" key="3">
    <source>
        <dbReference type="Proteomes" id="UP000248916"/>
    </source>
</evidence>
<gene>
    <name evidence="2" type="ORF">LX81_01364</name>
</gene>
<dbReference type="AlphaFoldDB" id="A0A2W7Q785"/>
<protein>
    <submittedName>
        <fullName evidence="2">Uncharacterized protein</fullName>
    </submittedName>
</protein>